<feature type="domain" description="Glycoside hydrolase family 31 TIM barrel" evidence="5">
    <location>
        <begin position="128"/>
        <end position="393"/>
    </location>
</feature>
<keyword evidence="2 4" id="KW-0378">Hydrolase</keyword>
<evidence type="ECO:0000256" key="2">
    <source>
        <dbReference type="ARBA" id="ARBA00022801"/>
    </source>
</evidence>
<dbReference type="SUPFAM" id="SSF51445">
    <property type="entry name" value="(Trans)glycosidases"/>
    <property type="match status" value="1"/>
</dbReference>
<dbReference type="Proteomes" id="UP000323257">
    <property type="component" value="Unassembled WGS sequence"/>
</dbReference>
<dbReference type="GO" id="GO:0005975">
    <property type="term" value="P:carbohydrate metabolic process"/>
    <property type="evidence" value="ECO:0007669"/>
    <property type="project" value="InterPro"/>
</dbReference>
<protein>
    <submittedName>
        <fullName evidence="7">Glycosyl hydrolase family 31</fullName>
    </submittedName>
</protein>
<proteinExistence type="inferred from homology"/>
<comment type="similarity">
    <text evidence="1 4">Belongs to the glycosyl hydrolase 31 family.</text>
</comment>
<dbReference type="InterPro" id="IPR048395">
    <property type="entry name" value="Glyco_hydro_31_C"/>
</dbReference>
<dbReference type="InterPro" id="IPR013780">
    <property type="entry name" value="Glyco_hydro_b"/>
</dbReference>
<evidence type="ECO:0000259" key="6">
    <source>
        <dbReference type="Pfam" id="PF21365"/>
    </source>
</evidence>
<dbReference type="InterPro" id="IPR017853">
    <property type="entry name" value="GH"/>
</dbReference>
<dbReference type="Pfam" id="PF01055">
    <property type="entry name" value="Glyco_hydro_31_2nd"/>
    <property type="match status" value="1"/>
</dbReference>
<evidence type="ECO:0000256" key="4">
    <source>
        <dbReference type="RuleBase" id="RU361185"/>
    </source>
</evidence>
<keyword evidence="8" id="KW-1185">Reference proteome</keyword>
<name>A0A5S5CHT7_9BACL</name>
<evidence type="ECO:0000313" key="7">
    <source>
        <dbReference type="EMBL" id="TYP79094.1"/>
    </source>
</evidence>
<sequence>MGERLIVQRLEGEYWWGGDIEDGIRMPFGEERHTRDLIREGRSNQAVPFLVSSLGRYIWSEEPFRFEFDPDELVVECEAGSSARLGEGHGSLREAYRAASHAHFAPDGRWPDPMFFAAPQYNLWIELQYEPTQEKVLAYAEAALRNGMPPGILMIDDNWMEDYGVWTFRKDRFPDPKAMCAKLREMGFKVMLWICPFVSPDNAANFRFLERQGYLLRNATGETAVRRWWNGYSAVLDCTNEAAVRWFDGELERLMTAYGVDGFKFDAGDPQYYRADDRSAAGAHPNGHCEAWARVGLRYALNEYRACWKSAGRPLVQRLADKNHSWGADGLASLIPNGLAQGLAGYAFVCPDMIGGGQIADVENRPDRQVDQELFVRYAQCSALFPMMQFSAAPWRALDDEHLAACVAAADLHRSFGDLILALARQAAITGEPIIRHLDYVFPGEGFERLTDQFMLGDTILASPVLMKGARRRKVEFPLGKWLGDDGSVVIGPCVRDIDAPLTRLPWYRLIG</sequence>
<evidence type="ECO:0000313" key="8">
    <source>
        <dbReference type="Proteomes" id="UP000323257"/>
    </source>
</evidence>
<dbReference type="RefSeq" id="WP_148927199.1">
    <property type="nucleotide sequence ID" value="NZ_VNHS01000001.1"/>
</dbReference>
<dbReference type="SUPFAM" id="SSF51011">
    <property type="entry name" value="Glycosyl hydrolase domain"/>
    <property type="match status" value="1"/>
</dbReference>
<dbReference type="PANTHER" id="PTHR43053:SF4">
    <property type="entry name" value="MYOGENESIS-REGULATING GLYCOSIDASE"/>
    <property type="match status" value="1"/>
</dbReference>
<dbReference type="OrthoDB" id="176168at2"/>
<dbReference type="GO" id="GO:0004553">
    <property type="term" value="F:hydrolase activity, hydrolyzing O-glycosyl compounds"/>
    <property type="evidence" value="ECO:0007669"/>
    <property type="project" value="InterPro"/>
</dbReference>
<evidence type="ECO:0000256" key="3">
    <source>
        <dbReference type="ARBA" id="ARBA00023295"/>
    </source>
</evidence>
<organism evidence="7 8">
    <name type="scientific">Paenibacillus methanolicus</name>
    <dbReference type="NCBI Taxonomy" id="582686"/>
    <lineage>
        <taxon>Bacteria</taxon>
        <taxon>Bacillati</taxon>
        <taxon>Bacillota</taxon>
        <taxon>Bacilli</taxon>
        <taxon>Bacillales</taxon>
        <taxon>Paenibacillaceae</taxon>
        <taxon>Paenibacillus</taxon>
    </lineage>
</organism>
<evidence type="ECO:0000256" key="1">
    <source>
        <dbReference type="ARBA" id="ARBA00007806"/>
    </source>
</evidence>
<dbReference type="Gene3D" id="2.60.40.1180">
    <property type="entry name" value="Golgi alpha-mannosidase II"/>
    <property type="match status" value="1"/>
</dbReference>
<dbReference type="Gene3D" id="3.20.20.80">
    <property type="entry name" value="Glycosidases"/>
    <property type="match status" value="1"/>
</dbReference>
<reference evidence="7 8" key="1">
    <citation type="submission" date="2019-07" db="EMBL/GenBank/DDBJ databases">
        <title>Genomic Encyclopedia of Type Strains, Phase III (KMG-III): the genomes of soil and plant-associated and newly described type strains.</title>
        <authorList>
            <person name="Whitman W."/>
        </authorList>
    </citation>
    <scope>NUCLEOTIDE SEQUENCE [LARGE SCALE GENOMIC DNA]</scope>
    <source>
        <strain evidence="7 8">BL24</strain>
    </source>
</reference>
<dbReference type="Pfam" id="PF21365">
    <property type="entry name" value="Glyco_hydro_31_3rd"/>
    <property type="match status" value="1"/>
</dbReference>
<gene>
    <name evidence="7" type="ORF">BCM02_101210</name>
</gene>
<accession>A0A5S5CHT7</accession>
<dbReference type="CDD" id="cd06592">
    <property type="entry name" value="GH31_NET37"/>
    <property type="match status" value="1"/>
</dbReference>
<dbReference type="PANTHER" id="PTHR43053">
    <property type="entry name" value="GLYCOSIDASE FAMILY 31"/>
    <property type="match status" value="1"/>
</dbReference>
<dbReference type="AlphaFoldDB" id="A0A5S5CHT7"/>
<evidence type="ECO:0000259" key="5">
    <source>
        <dbReference type="Pfam" id="PF01055"/>
    </source>
</evidence>
<comment type="caution">
    <text evidence="7">The sequence shown here is derived from an EMBL/GenBank/DDBJ whole genome shotgun (WGS) entry which is preliminary data.</text>
</comment>
<keyword evidence="3 4" id="KW-0326">Glycosidase</keyword>
<dbReference type="InterPro" id="IPR050985">
    <property type="entry name" value="Alpha-glycosidase_related"/>
</dbReference>
<feature type="domain" description="Glycosyl hydrolase family 31 C-terminal" evidence="6">
    <location>
        <begin position="431"/>
        <end position="492"/>
    </location>
</feature>
<dbReference type="InterPro" id="IPR000322">
    <property type="entry name" value="Glyco_hydro_31_TIM"/>
</dbReference>
<dbReference type="EMBL" id="VNHS01000001">
    <property type="protein sequence ID" value="TYP79094.1"/>
    <property type="molecule type" value="Genomic_DNA"/>
</dbReference>